<dbReference type="AlphaFoldDB" id="A0A183DI51"/>
<dbReference type="EMBL" id="UYRT01024327">
    <property type="protein sequence ID" value="VDK62320.1"/>
    <property type="molecule type" value="Genomic_DNA"/>
</dbReference>
<dbReference type="Proteomes" id="UP000271098">
    <property type="component" value="Unassembled WGS sequence"/>
</dbReference>
<proteinExistence type="predicted"/>
<accession>A0A183DI51</accession>
<protein>
    <submittedName>
        <fullName evidence="3">Secreted protein</fullName>
    </submittedName>
</protein>
<gene>
    <name evidence="1" type="ORF">GPUH_LOCUS8394</name>
</gene>
<evidence type="ECO:0000313" key="3">
    <source>
        <dbReference type="WBParaSite" id="GPUH_0000840101-mRNA-1"/>
    </source>
</evidence>
<keyword evidence="2" id="KW-1185">Reference proteome</keyword>
<evidence type="ECO:0000313" key="1">
    <source>
        <dbReference type="EMBL" id="VDK62320.1"/>
    </source>
</evidence>
<reference evidence="3" key="1">
    <citation type="submission" date="2016-06" db="UniProtKB">
        <authorList>
            <consortium name="WormBaseParasite"/>
        </authorList>
    </citation>
    <scope>IDENTIFICATION</scope>
</reference>
<evidence type="ECO:0000313" key="2">
    <source>
        <dbReference type="Proteomes" id="UP000271098"/>
    </source>
</evidence>
<reference evidence="1 2" key="2">
    <citation type="submission" date="2018-11" db="EMBL/GenBank/DDBJ databases">
        <authorList>
            <consortium name="Pathogen Informatics"/>
        </authorList>
    </citation>
    <scope>NUCLEOTIDE SEQUENCE [LARGE SCALE GENOMIC DNA]</scope>
</reference>
<name>A0A183DI51_9BILA</name>
<organism evidence="3">
    <name type="scientific">Gongylonema pulchrum</name>
    <dbReference type="NCBI Taxonomy" id="637853"/>
    <lineage>
        <taxon>Eukaryota</taxon>
        <taxon>Metazoa</taxon>
        <taxon>Ecdysozoa</taxon>
        <taxon>Nematoda</taxon>
        <taxon>Chromadorea</taxon>
        <taxon>Rhabditida</taxon>
        <taxon>Spirurina</taxon>
        <taxon>Spiruromorpha</taxon>
        <taxon>Spiruroidea</taxon>
        <taxon>Gongylonematidae</taxon>
        <taxon>Gongylonema</taxon>
    </lineage>
</organism>
<dbReference type="WBParaSite" id="GPUH_0000840101-mRNA-1">
    <property type="protein sequence ID" value="GPUH_0000840101-mRNA-1"/>
    <property type="gene ID" value="GPUH_0000840101"/>
</dbReference>
<sequence length="66" mass="7219">MSWPCFRTSARLMAIVPEELSGSVAAVVERFKRRREGNRTAVAGATVASQCFVCKITVKQTLGRSC</sequence>